<proteinExistence type="predicted"/>
<dbReference type="AlphaFoldDB" id="A0A0B7B0C6"/>
<name>A0A0B7B0C6_9EUPU</name>
<sequence>MSTFKPGLLPIAAVVMDTGGWVEVEATTACEKPEGLGAEWVMDDEGGCNTMMDPPAKLTGVALY</sequence>
<accession>A0A0B7B0C6</accession>
<evidence type="ECO:0000313" key="1">
    <source>
        <dbReference type="EMBL" id="CEK85555.1"/>
    </source>
</evidence>
<evidence type="ECO:0000313" key="2">
    <source>
        <dbReference type="EMBL" id="CEK85556.1"/>
    </source>
</evidence>
<dbReference type="EMBL" id="HACG01038690">
    <property type="protein sequence ID" value="CEK85555.1"/>
    <property type="molecule type" value="Transcribed_RNA"/>
</dbReference>
<organism evidence="1">
    <name type="scientific">Arion vulgaris</name>
    <dbReference type="NCBI Taxonomy" id="1028688"/>
    <lineage>
        <taxon>Eukaryota</taxon>
        <taxon>Metazoa</taxon>
        <taxon>Spiralia</taxon>
        <taxon>Lophotrochozoa</taxon>
        <taxon>Mollusca</taxon>
        <taxon>Gastropoda</taxon>
        <taxon>Heterobranchia</taxon>
        <taxon>Euthyneura</taxon>
        <taxon>Panpulmonata</taxon>
        <taxon>Eupulmonata</taxon>
        <taxon>Stylommatophora</taxon>
        <taxon>Helicina</taxon>
        <taxon>Arionoidea</taxon>
        <taxon>Arionidae</taxon>
        <taxon>Arion</taxon>
    </lineage>
</organism>
<protein>
    <submittedName>
        <fullName evidence="1">Uncharacterized protein</fullName>
    </submittedName>
</protein>
<dbReference type="EMBL" id="HACG01038691">
    <property type="protein sequence ID" value="CEK85556.1"/>
    <property type="molecule type" value="Transcribed_RNA"/>
</dbReference>
<gene>
    <name evidence="1" type="primary">ORF148812</name>
    <name evidence="2" type="synonym">ORF148819</name>
    <name evidence="3" type="synonym">ORF148843</name>
</gene>
<evidence type="ECO:0000313" key="3">
    <source>
        <dbReference type="EMBL" id="CEK85559.1"/>
    </source>
</evidence>
<dbReference type="EMBL" id="HACG01038694">
    <property type="protein sequence ID" value="CEK85559.1"/>
    <property type="molecule type" value="Transcribed_RNA"/>
</dbReference>
<reference evidence="1" key="1">
    <citation type="submission" date="2014-12" db="EMBL/GenBank/DDBJ databases">
        <title>Insight into the proteome of Arion vulgaris.</title>
        <authorList>
            <person name="Aradska J."/>
            <person name="Bulat T."/>
            <person name="Smidak R."/>
            <person name="Sarate P."/>
            <person name="Gangsoo J."/>
            <person name="Sialana F."/>
            <person name="Bilban M."/>
            <person name="Lubec G."/>
        </authorList>
    </citation>
    <scope>NUCLEOTIDE SEQUENCE</scope>
    <source>
        <tissue evidence="1">Skin</tissue>
    </source>
</reference>